<gene>
    <name evidence="2" type="ORF">B9G39_00925</name>
</gene>
<comment type="caution">
    <text evidence="2">The sequence shown here is derived from an EMBL/GenBank/DDBJ whole genome shotgun (WGS) entry which is preliminary data.</text>
</comment>
<evidence type="ECO:0000256" key="1">
    <source>
        <dbReference type="SAM" id="Phobius"/>
    </source>
</evidence>
<keyword evidence="1" id="KW-0472">Membrane</keyword>
<accession>A0A4P9VG53</accession>
<evidence type="ECO:0000313" key="3">
    <source>
        <dbReference type="Proteomes" id="UP000257039"/>
    </source>
</evidence>
<keyword evidence="3" id="KW-1185">Reference proteome</keyword>
<sequence length="240" mass="28176">MINLNKVNKKLYWLSLVASILVACIIGWFGNDIQFWWTKGIPKEYYRANNIYIKDVHETVWGVDLENNLLTVKGKKTKGWYVKVYAKWSSSGGKCSTRRDWSENPEMIPSRYNSEYYGIDLGEEYTIRIPQQVNHDINKCNDEIDEIYVYFYNSEISISVLAIKYYGRNIPVSKGRVGYPNQKRKSHCWKNHNSVFGDDTLVGFCKTKVNGPDPSYVYYDQIKPYTINLDFYFLDEEPLE</sequence>
<protein>
    <submittedName>
        <fullName evidence="2">Uncharacterized protein</fullName>
    </submittedName>
</protein>
<dbReference type="AlphaFoldDB" id="A0A4P9VG53"/>
<dbReference type="Proteomes" id="UP000257039">
    <property type="component" value="Unassembled WGS sequence"/>
</dbReference>
<dbReference type="RefSeq" id="WP_094785669.1">
    <property type="nucleotide sequence ID" value="NZ_NDXW01000001.1"/>
</dbReference>
<keyword evidence="1" id="KW-0812">Transmembrane</keyword>
<organism evidence="2 3">
    <name type="scientific">Zooshikella ganghwensis</name>
    <dbReference type="NCBI Taxonomy" id="202772"/>
    <lineage>
        <taxon>Bacteria</taxon>
        <taxon>Pseudomonadati</taxon>
        <taxon>Pseudomonadota</taxon>
        <taxon>Gammaproteobacteria</taxon>
        <taxon>Oceanospirillales</taxon>
        <taxon>Zooshikellaceae</taxon>
        <taxon>Zooshikella</taxon>
    </lineage>
</organism>
<name>A0A4P9VG53_9GAMM</name>
<proteinExistence type="predicted"/>
<evidence type="ECO:0000313" key="2">
    <source>
        <dbReference type="EMBL" id="RDH42118.1"/>
    </source>
</evidence>
<keyword evidence="1" id="KW-1133">Transmembrane helix</keyword>
<feature type="transmembrane region" description="Helical" evidence="1">
    <location>
        <begin position="12"/>
        <end position="30"/>
    </location>
</feature>
<dbReference type="PROSITE" id="PS51257">
    <property type="entry name" value="PROKAR_LIPOPROTEIN"/>
    <property type="match status" value="1"/>
</dbReference>
<dbReference type="EMBL" id="NDXW01000001">
    <property type="protein sequence ID" value="RDH42118.1"/>
    <property type="molecule type" value="Genomic_DNA"/>
</dbReference>
<reference evidence="2 3" key="1">
    <citation type="submission" date="2017-04" db="EMBL/GenBank/DDBJ databases">
        <title>Draft genome sequence of Zooshikella ganghwensis VG4 isolated from Red Sea sediments.</title>
        <authorList>
            <person name="Rehman Z."/>
            <person name="Alam I."/>
            <person name="Kamau A."/>
            <person name="Bajic V."/>
            <person name="Leiknes T."/>
        </authorList>
    </citation>
    <scope>NUCLEOTIDE SEQUENCE [LARGE SCALE GENOMIC DNA]</scope>
    <source>
        <strain evidence="2 3">VG4</strain>
    </source>
</reference>